<evidence type="ECO:0000256" key="3">
    <source>
        <dbReference type="ARBA" id="ARBA00022741"/>
    </source>
</evidence>
<dbReference type="Gene3D" id="3.40.50.300">
    <property type="entry name" value="P-loop containing nucleotide triphosphate hydrolases"/>
    <property type="match status" value="1"/>
</dbReference>
<dbReference type="SMART" id="SM00382">
    <property type="entry name" value="AAA"/>
    <property type="match status" value="1"/>
</dbReference>
<gene>
    <name evidence="10" type="ORF">ACFOWZ_23270</name>
</gene>
<dbReference type="InterPro" id="IPR017871">
    <property type="entry name" value="ABC_transporter-like_CS"/>
</dbReference>
<feature type="domain" description="ABC transporter" evidence="8">
    <location>
        <begin position="327"/>
        <end position="559"/>
    </location>
</feature>
<feature type="transmembrane region" description="Helical" evidence="7">
    <location>
        <begin position="12"/>
        <end position="32"/>
    </location>
</feature>
<feature type="transmembrane region" description="Helical" evidence="7">
    <location>
        <begin position="52"/>
        <end position="69"/>
    </location>
</feature>
<evidence type="ECO:0000256" key="4">
    <source>
        <dbReference type="ARBA" id="ARBA00022840"/>
    </source>
</evidence>
<dbReference type="PANTHER" id="PTHR24221:SF654">
    <property type="entry name" value="ATP-BINDING CASSETTE SUB-FAMILY B MEMBER 6"/>
    <property type="match status" value="1"/>
</dbReference>
<dbReference type="Pfam" id="PF00664">
    <property type="entry name" value="ABC_membrane"/>
    <property type="match status" value="1"/>
</dbReference>
<keyword evidence="5 7" id="KW-1133">Transmembrane helix</keyword>
<reference evidence="11" key="1">
    <citation type="journal article" date="2019" name="Int. J. Syst. Evol. Microbiol.">
        <title>The Global Catalogue of Microorganisms (GCM) 10K type strain sequencing project: providing services to taxonomists for standard genome sequencing and annotation.</title>
        <authorList>
            <consortium name="The Broad Institute Genomics Platform"/>
            <consortium name="The Broad Institute Genome Sequencing Center for Infectious Disease"/>
            <person name="Wu L."/>
            <person name="Ma J."/>
        </authorList>
    </citation>
    <scope>NUCLEOTIDE SEQUENCE [LARGE SCALE GENOMIC DNA]</scope>
    <source>
        <strain evidence="11">CGMCC 4.7405</strain>
    </source>
</reference>
<proteinExistence type="predicted"/>
<dbReference type="Gene3D" id="1.20.1560.10">
    <property type="entry name" value="ABC transporter type 1, transmembrane domain"/>
    <property type="match status" value="1"/>
</dbReference>
<evidence type="ECO:0000259" key="9">
    <source>
        <dbReference type="PROSITE" id="PS50929"/>
    </source>
</evidence>
<evidence type="ECO:0000259" key="8">
    <source>
        <dbReference type="PROSITE" id="PS50893"/>
    </source>
</evidence>
<dbReference type="Proteomes" id="UP001595690">
    <property type="component" value="Unassembled WGS sequence"/>
</dbReference>
<dbReference type="PANTHER" id="PTHR24221">
    <property type="entry name" value="ATP-BINDING CASSETTE SUB-FAMILY B"/>
    <property type="match status" value="1"/>
</dbReference>
<dbReference type="InterPro" id="IPR027417">
    <property type="entry name" value="P-loop_NTPase"/>
</dbReference>
<keyword evidence="2 7" id="KW-0812">Transmembrane</keyword>
<feature type="transmembrane region" description="Helical" evidence="7">
    <location>
        <begin position="240"/>
        <end position="260"/>
    </location>
</feature>
<accession>A0ABV8BXG8</accession>
<feature type="domain" description="ABC transmembrane type-1" evidence="9">
    <location>
        <begin position="16"/>
        <end position="283"/>
    </location>
</feature>
<evidence type="ECO:0000256" key="5">
    <source>
        <dbReference type="ARBA" id="ARBA00022989"/>
    </source>
</evidence>
<feature type="transmembrane region" description="Helical" evidence="7">
    <location>
        <begin position="126"/>
        <end position="146"/>
    </location>
</feature>
<dbReference type="SUPFAM" id="SSF90123">
    <property type="entry name" value="ABC transporter transmembrane region"/>
    <property type="match status" value="1"/>
</dbReference>
<protein>
    <submittedName>
        <fullName evidence="10">ABC transporter ATP-binding protein</fullName>
    </submittedName>
</protein>
<keyword evidence="11" id="KW-1185">Reference proteome</keyword>
<evidence type="ECO:0000313" key="10">
    <source>
        <dbReference type="EMBL" id="MFC3894412.1"/>
    </source>
</evidence>
<keyword evidence="4 10" id="KW-0067">ATP-binding</keyword>
<dbReference type="SUPFAM" id="SSF52540">
    <property type="entry name" value="P-loop containing nucleoside triphosphate hydrolases"/>
    <property type="match status" value="1"/>
</dbReference>
<evidence type="ECO:0000256" key="7">
    <source>
        <dbReference type="SAM" id="Phobius"/>
    </source>
</evidence>
<comment type="subcellular location">
    <subcellularLocation>
        <location evidence="1">Cell membrane</location>
        <topology evidence="1">Multi-pass membrane protein</topology>
    </subcellularLocation>
</comment>
<dbReference type="InterPro" id="IPR011527">
    <property type="entry name" value="ABC1_TM_dom"/>
</dbReference>
<dbReference type="EMBL" id="JBHRZI010000017">
    <property type="protein sequence ID" value="MFC3894412.1"/>
    <property type="molecule type" value="Genomic_DNA"/>
</dbReference>
<sequence length="572" mass="59712">MRFYLSTLAGHRRGVLILLGWSMLEGIPAFFGGRLVGTAVDQGFAAGKPTTGVLWLLAFAGLAVAGALGQRQVFARLGGVVEPMRDALVTRIVSGVLGDPSHRGTPDASAVAMITRHVEVVRDATAGVLIQARALLVTTVAALVGLATTATALIWLVVAPILVALVLFALMLPSLAKRQRDAVMADERTAEATGSVLSGLRDVAACHAETEALRDIADQVDQQARATVVVAWANSLRATVIAIGGFAPIVLLVAFAPPLVASGRLTTGAALAAVVYLTNSVNPALHGLARTTSTVVMRLMVALKRLQEAAPRSTGDAGDEVPSNGEFVLRDVTFGWSPDAEPVVRGLSLDLRPGDHLAVVGPSGIGKSTMASLLTGLMPPDSGHVLFGGAPVDQVVPAVRHHAIALIPQETYLFTGTVRENLALLAPCATDEDLTDAVKKVGAEPLLDRLGGLDATLGHAGEGLSAGEAQLLALARVYVTSASVVILDEATSHLDPAAEARVERAFARRDGILVVIAHRLSSALRANRVLVMDGGKPLLGAHEHLLKTSALYGQLMLAWDPTHHEETPLPKR</sequence>
<evidence type="ECO:0000313" key="11">
    <source>
        <dbReference type="Proteomes" id="UP001595690"/>
    </source>
</evidence>
<evidence type="ECO:0000256" key="2">
    <source>
        <dbReference type="ARBA" id="ARBA00022692"/>
    </source>
</evidence>
<dbReference type="PROSITE" id="PS50929">
    <property type="entry name" value="ABC_TM1F"/>
    <property type="match status" value="1"/>
</dbReference>
<dbReference type="InterPro" id="IPR003593">
    <property type="entry name" value="AAA+_ATPase"/>
</dbReference>
<dbReference type="RefSeq" id="WP_382375757.1">
    <property type="nucleotide sequence ID" value="NZ_JBHRZI010000017.1"/>
</dbReference>
<dbReference type="PROSITE" id="PS00211">
    <property type="entry name" value="ABC_TRANSPORTER_1"/>
    <property type="match status" value="1"/>
</dbReference>
<organism evidence="10 11">
    <name type="scientific">Lentzea rhizosphaerae</name>
    <dbReference type="NCBI Taxonomy" id="2041025"/>
    <lineage>
        <taxon>Bacteria</taxon>
        <taxon>Bacillati</taxon>
        <taxon>Actinomycetota</taxon>
        <taxon>Actinomycetes</taxon>
        <taxon>Pseudonocardiales</taxon>
        <taxon>Pseudonocardiaceae</taxon>
        <taxon>Lentzea</taxon>
    </lineage>
</organism>
<evidence type="ECO:0000256" key="1">
    <source>
        <dbReference type="ARBA" id="ARBA00004651"/>
    </source>
</evidence>
<dbReference type="Pfam" id="PF00005">
    <property type="entry name" value="ABC_tran"/>
    <property type="match status" value="1"/>
</dbReference>
<dbReference type="InterPro" id="IPR003439">
    <property type="entry name" value="ABC_transporter-like_ATP-bd"/>
</dbReference>
<dbReference type="InterPro" id="IPR036640">
    <property type="entry name" value="ABC1_TM_sf"/>
</dbReference>
<dbReference type="PROSITE" id="PS50893">
    <property type="entry name" value="ABC_TRANSPORTER_2"/>
    <property type="match status" value="1"/>
</dbReference>
<feature type="transmembrane region" description="Helical" evidence="7">
    <location>
        <begin position="152"/>
        <end position="172"/>
    </location>
</feature>
<comment type="caution">
    <text evidence="10">The sequence shown here is derived from an EMBL/GenBank/DDBJ whole genome shotgun (WGS) entry which is preliminary data.</text>
</comment>
<keyword evidence="6 7" id="KW-0472">Membrane</keyword>
<dbReference type="InterPro" id="IPR039421">
    <property type="entry name" value="Type_1_exporter"/>
</dbReference>
<dbReference type="GO" id="GO:0005524">
    <property type="term" value="F:ATP binding"/>
    <property type="evidence" value="ECO:0007669"/>
    <property type="project" value="UniProtKB-KW"/>
</dbReference>
<evidence type="ECO:0000256" key="6">
    <source>
        <dbReference type="ARBA" id="ARBA00023136"/>
    </source>
</evidence>
<name>A0ABV8BXG8_9PSEU</name>
<keyword evidence="3" id="KW-0547">Nucleotide-binding</keyword>